<dbReference type="GeneID" id="107125663"/>
<evidence type="ECO:0000313" key="3">
    <source>
        <dbReference type="RefSeq" id="XP_015284597.1"/>
    </source>
</evidence>
<dbReference type="PANTHER" id="PTHR46880">
    <property type="entry name" value="RAS-ASSOCIATING DOMAIN-CONTAINING PROTEIN"/>
    <property type="match status" value="1"/>
</dbReference>
<accession>A0ABM1LF60</accession>
<organism evidence="2 3">
    <name type="scientific">Gekko japonicus</name>
    <name type="common">Schlegel's Japanese gecko</name>
    <dbReference type="NCBI Taxonomy" id="146911"/>
    <lineage>
        <taxon>Eukaryota</taxon>
        <taxon>Metazoa</taxon>
        <taxon>Chordata</taxon>
        <taxon>Craniata</taxon>
        <taxon>Vertebrata</taxon>
        <taxon>Euteleostomi</taxon>
        <taxon>Lepidosauria</taxon>
        <taxon>Squamata</taxon>
        <taxon>Bifurcata</taxon>
        <taxon>Gekkota</taxon>
        <taxon>Gekkonidae</taxon>
        <taxon>Gekkoninae</taxon>
        <taxon>Gekko</taxon>
    </lineage>
</organism>
<dbReference type="SUPFAM" id="SSF53098">
    <property type="entry name" value="Ribonuclease H-like"/>
    <property type="match status" value="1"/>
</dbReference>
<evidence type="ECO:0000256" key="1">
    <source>
        <dbReference type="SAM" id="MobiDB-lite"/>
    </source>
</evidence>
<proteinExistence type="predicted"/>
<reference evidence="3" key="1">
    <citation type="submission" date="2025-08" db="UniProtKB">
        <authorList>
            <consortium name="RefSeq"/>
        </authorList>
    </citation>
    <scope>IDENTIFICATION</scope>
</reference>
<name>A0ABM1LF60_GEKJA</name>
<dbReference type="RefSeq" id="XP_015284597.1">
    <property type="nucleotide sequence ID" value="XM_015429111.1"/>
</dbReference>
<keyword evidence="2" id="KW-1185">Reference proteome</keyword>
<sequence length="738" mass="83188">MKRKSIPGYFVGTPAKCEVIEDCPSTSRESSSKPDGIPTPDNNPGMALENPSTSESRPCVSASAVNESAWPTCWTVEQKNEHLQKNEWMFFNGGKLGCSVCKNVGGLGTKKRTVGTRLSKEWIHGEVSFNGKLRRQQLTSLRKKIFEHRESLGHKAAVKITAEARDGTLETGESQEREMEITKKIFLTAYNVARENRSFNDFVADIDLQELSGADVGRILHSATSCAHIVGHIGSEMRIALSKKITDSKSKISLILDESTTVSQKPVLMVYIRTYIEEVDVEDPMNYFIGLVELDDGTADGIFKSLMSTLESVRLTEEVLKESLVSLTCDGVVGIIGSCGGIPKLFKDRFPSIIVWPCASHRLESSVHDVVKEVWGINRFHSFIDELYVTYHSSPENARELRSCAAALEMEILKIGKILSTGWVASRYRTVMAVWKDYEALVLHFEKAKAESGRDRKERNAYESLQENITSAEFVLDLGLLCDALQELSELNVALQERHIDLYRAHGKIESLVEICGKRGTVSGPYYREALEATAKLQFKGVRLHTRNRIHVPAIYPVAFYEQLQKSLQKRLLSREDIDFLRCERVLESKNWPASSSDRILYGEAEISSLARRFQLSEREAIRAFREHLKYREEMPKELSLIRRILNTVAISSSECERGLSQMNLIVTPERASLKVKTITSLLFIRLVGPPLSVFDPTKFVKTWLLQGRRSAVDTQSKARKKPEDSGDRIQLWKALYG</sequence>
<gene>
    <name evidence="3" type="primary">LOC107125663</name>
</gene>
<protein>
    <submittedName>
        <fullName evidence="3">Uncharacterized protein KIAA1586-like</fullName>
    </submittedName>
</protein>
<dbReference type="Proteomes" id="UP000694871">
    <property type="component" value="Unplaced"/>
</dbReference>
<dbReference type="PANTHER" id="PTHR46880:SF8">
    <property type="entry name" value="E3 SUMO-PROTEIN LIGASE KIAA1586"/>
    <property type="match status" value="1"/>
</dbReference>
<feature type="region of interest" description="Disordered" evidence="1">
    <location>
        <begin position="22"/>
        <end position="60"/>
    </location>
</feature>
<dbReference type="InterPro" id="IPR012337">
    <property type="entry name" value="RNaseH-like_sf"/>
</dbReference>
<evidence type="ECO:0000313" key="2">
    <source>
        <dbReference type="Proteomes" id="UP000694871"/>
    </source>
</evidence>